<evidence type="ECO:0000256" key="1">
    <source>
        <dbReference type="ARBA" id="ARBA00001274"/>
    </source>
</evidence>
<protein>
    <recommendedName>
        <fullName evidence="12">L-threonine dehydratase</fullName>
        <ecNumber evidence="12">4.3.1.19</ecNumber>
    </recommendedName>
    <alternativeName>
        <fullName evidence="12">Threonine deaminase</fullName>
    </alternativeName>
</protein>
<comment type="function">
    <text evidence="11 12">Catalyzes the anaerobic formation of alpha-ketobutyrate and ammonia from threonine in a two-step reaction. The first step involved a dehydration of threonine and a production of enamine intermediates (aminocrotonate), which tautomerizes to its imine form (iminobutyrate). Both intermediates are unstable and short-lived. The second step is the nonenzymatic hydrolysis of the enamine/imine intermediates to form 2-ketobutyrate and free ammonia. In the low water environment of the cell, the second step is accelerated by RidA.</text>
</comment>
<keyword evidence="15" id="KW-1185">Reference proteome</keyword>
<accession>A0ABX0UYC5</accession>
<comment type="subunit">
    <text evidence="12">Homotetramer.</text>
</comment>
<keyword evidence="10 12" id="KW-0100">Branched-chain amino acid biosynthesis</keyword>
<dbReference type="InterPro" id="IPR000634">
    <property type="entry name" value="Ser/Thr_deHydtase_PyrdxlP-BS"/>
</dbReference>
<dbReference type="EMBL" id="JAASQI010000003">
    <property type="protein sequence ID" value="NIJ57732.1"/>
    <property type="molecule type" value="Genomic_DNA"/>
</dbReference>
<dbReference type="InterPro" id="IPR050147">
    <property type="entry name" value="Ser/Thr_Dehydratase"/>
</dbReference>
<sequence>MPDTQNYIRRILTSSVYDVAIESPLDPMRRLSQRIGTPVFLKREDLQPVYSFKLRGAYNKVAQLSAEERARGVICASAGNHAQGVALATQKLGIRSVIVMPRTTPGIKVAAVRNLGGEVVLFGDAFDDARRHAMELEREQGLVFVHPYDDPDVIAGQGTVAVELLRQHPGPLEAVFVPIGGGGLASGIALYIKFLRPNVKVIGVEPDDAASMKAAIAAGERVVLPHVGLFADGVAVAQAGVETFRICRERLDGIITVSGDEICAAIKDIFDDTRAIAEPAGALALAGLKRYRTLPEAGNGPLIAINSGANLNFDRLQHVAERAQVGERSEALIAVTIPERPGSYRQFIRLLGDRQITEFNYRYAAGADAHIFVGVQLRDGEREREQILALLKERDYPAIDLSDNELAKLHVRHMVGGRAASVGNELVYRFEFPERPGALLRFLEVLRSDWNISMFHYRNHGTDFGRVLAGIQVEEADRPAFAGFLEELGYPWWEETDNPAYRLFLDGS</sequence>
<feature type="domain" description="ACT-like" evidence="13">
    <location>
        <begin position="426"/>
        <end position="497"/>
    </location>
</feature>
<dbReference type="NCBIfam" id="NF006674">
    <property type="entry name" value="PRK09224.1"/>
    <property type="match status" value="1"/>
</dbReference>
<reference evidence="14 15" key="1">
    <citation type="submission" date="2020-03" db="EMBL/GenBank/DDBJ databases">
        <title>Genomic Encyclopedia of Type Strains, Phase IV (KMG-IV): sequencing the most valuable type-strain genomes for metagenomic binning, comparative biology and taxonomic classification.</title>
        <authorList>
            <person name="Goeker M."/>
        </authorList>
    </citation>
    <scope>NUCLEOTIDE SEQUENCE [LARGE SCALE GENOMIC DNA]</scope>
    <source>
        <strain evidence="14 15">DSM 103870</strain>
    </source>
</reference>
<comment type="catalytic activity">
    <reaction evidence="1 12">
        <text>L-threonine = 2-oxobutanoate + NH4(+)</text>
        <dbReference type="Rhea" id="RHEA:22108"/>
        <dbReference type="ChEBI" id="CHEBI:16763"/>
        <dbReference type="ChEBI" id="CHEBI:28938"/>
        <dbReference type="ChEBI" id="CHEBI:57926"/>
        <dbReference type="EC" id="4.3.1.19"/>
    </reaction>
</comment>
<evidence type="ECO:0000256" key="8">
    <source>
        <dbReference type="ARBA" id="ARBA00022898"/>
    </source>
</evidence>
<keyword evidence="6 12" id="KW-0412">Isoleucine biosynthesis</keyword>
<dbReference type="NCBIfam" id="NF009130">
    <property type="entry name" value="PRK12483.1"/>
    <property type="match status" value="1"/>
</dbReference>
<dbReference type="NCBIfam" id="TIGR01124">
    <property type="entry name" value="ilvA_2Cterm"/>
    <property type="match status" value="1"/>
</dbReference>
<evidence type="ECO:0000313" key="14">
    <source>
        <dbReference type="EMBL" id="NIJ57732.1"/>
    </source>
</evidence>
<evidence type="ECO:0000256" key="12">
    <source>
        <dbReference type="RuleBase" id="RU362012"/>
    </source>
</evidence>
<name>A0ABX0UYC5_9HYPH</name>
<dbReference type="SUPFAM" id="SSF55021">
    <property type="entry name" value="ACT-like"/>
    <property type="match status" value="1"/>
</dbReference>
<comment type="similarity">
    <text evidence="4 12">Belongs to the serine/threonine dehydratase family.</text>
</comment>
<dbReference type="EC" id="4.3.1.19" evidence="12"/>
<dbReference type="GO" id="GO:0004794">
    <property type="term" value="F:threonine deaminase activity"/>
    <property type="evidence" value="ECO:0007669"/>
    <property type="project" value="UniProtKB-EC"/>
</dbReference>
<keyword evidence="5 12" id="KW-0028">Amino-acid biosynthesis</keyword>
<evidence type="ECO:0000256" key="6">
    <source>
        <dbReference type="ARBA" id="ARBA00022624"/>
    </source>
</evidence>
<evidence type="ECO:0000259" key="13">
    <source>
        <dbReference type="PROSITE" id="PS51672"/>
    </source>
</evidence>
<comment type="pathway">
    <text evidence="3 12">Amino-acid biosynthesis; L-isoleucine biosynthesis; 2-oxobutanoate from L-threonine: step 1/1.</text>
</comment>
<evidence type="ECO:0000256" key="10">
    <source>
        <dbReference type="ARBA" id="ARBA00023304"/>
    </source>
</evidence>
<evidence type="ECO:0000256" key="11">
    <source>
        <dbReference type="ARBA" id="ARBA00025527"/>
    </source>
</evidence>
<dbReference type="CDD" id="cd04907">
    <property type="entry name" value="ACT_ThrD-I_2"/>
    <property type="match status" value="1"/>
</dbReference>
<dbReference type="Gene3D" id="3.40.50.1100">
    <property type="match status" value="2"/>
</dbReference>
<comment type="cofactor">
    <cofactor evidence="2 12">
        <name>pyridoxal 5'-phosphate</name>
        <dbReference type="ChEBI" id="CHEBI:597326"/>
    </cofactor>
</comment>
<evidence type="ECO:0000256" key="5">
    <source>
        <dbReference type="ARBA" id="ARBA00022605"/>
    </source>
</evidence>
<evidence type="ECO:0000256" key="4">
    <source>
        <dbReference type="ARBA" id="ARBA00010869"/>
    </source>
</evidence>
<evidence type="ECO:0000256" key="7">
    <source>
        <dbReference type="ARBA" id="ARBA00022737"/>
    </source>
</evidence>
<evidence type="ECO:0000256" key="2">
    <source>
        <dbReference type="ARBA" id="ARBA00001933"/>
    </source>
</evidence>
<proteinExistence type="inferred from homology"/>
<evidence type="ECO:0000256" key="9">
    <source>
        <dbReference type="ARBA" id="ARBA00023239"/>
    </source>
</evidence>
<dbReference type="InterPro" id="IPR038110">
    <property type="entry name" value="TD_ACT-like_sf"/>
</dbReference>
<dbReference type="PANTHER" id="PTHR48078:SF11">
    <property type="entry name" value="THREONINE DEHYDRATASE, MITOCHONDRIAL"/>
    <property type="match status" value="1"/>
</dbReference>
<dbReference type="SUPFAM" id="SSF53686">
    <property type="entry name" value="Tryptophan synthase beta subunit-like PLP-dependent enzymes"/>
    <property type="match status" value="1"/>
</dbReference>
<evidence type="ECO:0000256" key="3">
    <source>
        <dbReference type="ARBA" id="ARBA00004810"/>
    </source>
</evidence>
<gene>
    <name evidence="12" type="primary">ilvA</name>
    <name evidence="14" type="ORF">FHS82_001568</name>
</gene>
<dbReference type="CDD" id="cd04906">
    <property type="entry name" value="ACT_ThrD-I_1"/>
    <property type="match status" value="1"/>
</dbReference>
<comment type="caution">
    <text evidence="14">The sequence shown here is derived from an EMBL/GenBank/DDBJ whole genome shotgun (WGS) entry which is preliminary data.</text>
</comment>
<dbReference type="InterPro" id="IPR005787">
    <property type="entry name" value="Thr_deHydtase_biosynth"/>
</dbReference>
<dbReference type="Proteomes" id="UP001429580">
    <property type="component" value="Unassembled WGS sequence"/>
</dbReference>
<dbReference type="PANTHER" id="PTHR48078">
    <property type="entry name" value="THREONINE DEHYDRATASE, MITOCHONDRIAL-RELATED"/>
    <property type="match status" value="1"/>
</dbReference>
<keyword evidence="9 12" id="KW-0456">Lyase</keyword>
<dbReference type="InterPro" id="IPR045865">
    <property type="entry name" value="ACT-like_dom_sf"/>
</dbReference>
<dbReference type="Pfam" id="PF00585">
    <property type="entry name" value="Thr_dehydrat_C"/>
    <property type="match status" value="2"/>
</dbReference>
<keyword evidence="8 12" id="KW-0663">Pyridoxal phosphate</keyword>
<dbReference type="InterPro" id="IPR001926">
    <property type="entry name" value="TrpB-like_PALP"/>
</dbReference>
<dbReference type="CDD" id="cd01562">
    <property type="entry name" value="Thr-dehyd"/>
    <property type="match status" value="1"/>
</dbReference>
<dbReference type="InterPro" id="IPR036052">
    <property type="entry name" value="TrpB-like_PALP_sf"/>
</dbReference>
<dbReference type="Pfam" id="PF00291">
    <property type="entry name" value="PALP"/>
    <property type="match status" value="1"/>
</dbReference>
<organism evidence="14 15">
    <name type="scientific">Pseudochelatococcus lubricantis</name>
    <dbReference type="NCBI Taxonomy" id="1538102"/>
    <lineage>
        <taxon>Bacteria</taxon>
        <taxon>Pseudomonadati</taxon>
        <taxon>Pseudomonadota</taxon>
        <taxon>Alphaproteobacteria</taxon>
        <taxon>Hyphomicrobiales</taxon>
        <taxon>Chelatococcaceae</taxon>
        <taxon>Pseudochelatococcus</taxon>
    </lineage>
</organism>
<dbReference type="PROSITE" id="PS51672">
    <property type="entry name" value="ACT_LIKE"/>
    <property type="match status" value="2"/>
</dbReference>
<evidence type="ECO:0000313" key="15">
    <source>
        <dbReference type="Proteomes" id="UP001429580"/>
    </source>
</evidence>
<dbReference type="Gene3D" id="3.40.1020.10">
    <property type="entry name" value="Biosynthetic Threonine Deaminase, Domain 3"/>
    <property type="match status" value="1"/>
</dbReference>
<feature type="domain" description="ACT-like" evidence="13">
    <location>
        <begin position="331"/>
        <end position="403"/>
    </location>
</feature>
<keyword evidence="7" id="KW-0677">Repeat</keyword>
<dbReference type="PROSITE" id="PS00165">
    <property type="entry name" value="DEHYDRATASE_SER_THR"/>
    <property type="match status" value="1"/>
</dbReference>
<dbReference type="InterPro" id="IPR001721">
    <property type="entry name" value="TD_ACT-like"/>
</dbReference>